<dbReference type="Proteomes" id="UP001430455">
    <property type="component" value="Unassembled WGS sequence"/>
</dbReference>
<feature type="domain" description="DUF8186" evidence="3">
    <location>
        <begin position="256"/>
        <end position="403"/>
    </location>
</feature>
<evidence type="ECO:0000259" key="4">
    <source>
        <dbReference type="Pfam" id="PF26591"/>
    </source>
</evidence>
<feature type="region of interest" description="Disordered" evidence="1">
    <location>
        <begin position="1"/>
        <end position="20"/>
    </location>
</feature>
<protein>
    <submittedName>
        <fullName evidence="5">Uncharacterized protein</fullName>
    </submittedName>
</protein>
<feature type="domain" description="DUF8186" evidence="4">
    <location>
        <begin position="414"/>
        <end position="503"/>
    </location>
</feature>
<evidence type="ECO:0000313" key="6">
    <source>
        <dbReference type="Proteomes" id="UP001430455"/>
    </source>
</evidence>
<dbReference type="Pfam" id="PF26590">
    <property type="entry name" value="DUF8186_M"/>
    <property type="match status" value="1"/>
</dbReference>
<dbReference type="RefSeq" id="WP_220582476.1">
    <property type="nucleotide sequence ID" value="NZ_RKLT01000031.1"/>
</dbReference>
<name>A0AAW4PKK6_9EURY</name>
<dbReference type="EMBL" id="RKLT01000031">
    <property type="protein sequence ID" value="MBX0297895.1"/>
    <property type="molecule type" value="Genomic_DNA"/>
</dbReference>
<evidence type="ECO:0000313" key="5">
    <source>
        <dbReference type="EMBL" id="MBX0297895.1"/>
    </source>
</evidence>
<organism evidence="5 6">
    <name type="scientific">Haloarcula nitratireducens</name>
    <dbReference type="NCBI Taxonomy" id="2487749"/>
    <lineage>
        <taxon>Archaea</taxon>
        <taxon>Methanobacteriati</taxon>
        <taxon>Methanobacteriota</taxon>
        <taxon>Stenosarchaea group</taxon>
        <taxon>Halobacteria</taxon>
        <taxon>Halobacteriales</taxon>
        <taxon>Haloarculaceae</taxon>
        <taxon>Haloarcula</taxon>
    </lineage>
</organism>
<feature type="domain" description="DUF8186" evidence="2">
    <location>
        <begin position="76"/>
        <end position="252"/>
    </location>
</feature>
<evidence type="ECO:0000259" key="3">
    <source>
        <dbReference type="Pfam" id="PF26590"/>
    </source>
</evidence>
<gene>
    <name evidence="5" type="ORF">EGH23_23810</name>
</gene>
<dbReference type="InterPro" id="IPR058910">
    <property type="entry name" value="DUF8186_M"/>
</dbReference>
<dbReference type="InterPro" id="IPR058499">
    <property type="entry name" value="DUF8186"/>
</dbReference>
<proteinExistence type="predicted"/>
<keyword evidence="6" id="KW-1185">Reference proteome</keyword>
<sequence length="548" mass="59465">MVVATSSESVAHPPTEPTHGLNESEFWVLWAGDEDSANVTENSTRMPLETLTAGTDIPLDRPPRSVETWNRRDIAEMPETDIAVASHPSDTMRSNGTYLRDVGVTIGAIQPSTRVHLSEIDQPLYIAPDGEVLGAVDYRVVTPSNGTTGSDWQVKSHDVESVRLLLDGEVLDTANHTKTPTLTYGGLEPGLNETATLTLEATVTVQLRRVVATENDGCAEPTMNGLCQASSQSLGTRQESITVRDNATVTVYDLIVSGYQTEYPDGDLGLVAYKNYPWYGLDLPEGEVRGVWRFYVARKPAWDNLTTYDGTNTTTGHSPVHPLQVHAFPIETGPTPWPRATVALLTVYGTEYDGPSLPSTVALDSIDGPYTGSFGIATRIETPHDETDTVTAIGLVRGTNATLSVSEFAAVPLTESNLTLAVTNRSEETVTVRAQLRDNETGAPIQTSDRDGYLVVAGQRVNTTENGTVDVTVSSDRDAVSARYEPSFWWWDIPGYTGDTAIVSTGGSTFRYLDALFGGFVPIGALLLAGYILDRFTNWGFWPPWRGL</sequence>
<accession>A0AAW4PKK6</accession>
<evidence type="ECO:0000256" key="1">
    <source>
        <dbReference type="SAM" id="MobiDB-lite"/>
    </source>
</evidence>
<dbReference type="InterPro" id="IPR058911">
    <property type="entry name" value="DUF8186_C"/>
</dbReference>
<comment type="caution">
    <text evidence="5">The sequence shown here is derived from an EMBL/GenBank/DDBJ whole genome shotgun (WGS) entry which is preliminary data.</text>
</comment>
<dbReference type="Pfam" id="PF26591">
    <property type="entry name" value="DUF8186_C"/>
    <property type="match status" value="1"/>
</dbReference>
<evidence type="ECO:0000259" key="2">
    <source>
        <dbReference type="Pfam" id="PF26589"/>
    </source>
</evidence>
<reference evidence="5 6" key="1">
    <citation type="submission" date="2021-06" db="EMBL/GenBank/DDBJ databases">
        <title>Halomicroarcula sp. a new haloarchaeum isolated from saline soil.</title>
        <authorList>
            <person name="Duran-Viseras A."/>
            <person name="Sanchez-Porro C."/>
            <person name="Ventosa A."/>
        </authorList>
    </citation>
    <scope>NUCLEOTIDE SEQUENCE [LARGE SCALE GENOMIC DNA]</scope>
    <source>
        <strain evidence="5 6">F27</strain>
    </source>
</reference>
<dbReference type="Pfam" id="PF26589">
    <property type="entry name" value="DUF8186"/>
    <property type="match status" value="1"/>
</dbReference>
<dbReference type="AlphaFoldDB" id="A0AAW4PKK6"/>